<comment type="caution">
    <text evidence="3">The sequence shown here is derived from an EMBL/GenBank/DDBJ whole genome shotgun (WGS) entry which is preliminary data.</text>
</comment>
<reference evidence="3 4" key="1">
    <citation type="submission" date="2020-08" db="EMBL/GenBank/DDBJ databases">
        <title>Sequencing the genomes of 1000 actinobacteria strains.</title>
        <authorList>
            <person name="Klenk H.-P."/>
        </authorList>
    </citation>
    <scope>NUCLEOTIDE SEQUENCE [LARGE SCALE GENOMIC DNA]</scope>
    <source>
        <strain evidence="3 4">DSM 45362</strain>
    </source>
</reference>
<dbReference type="NCBIfam" id="TIGR03696">
    <property type="entry name" value="Rhs_assc_core"/>
    <property type="match status" value="1"/>
</dbReference>
<organism evidence="3 4">
    <name type="scientific">Allocatelliglobosispora scoriae</name>
    <dbReference type="NCBI Taxonomy" id="643052"/>
    <lineage>
        <taxon>Bacteria</taxon>
        <taxon>Bacillati</taxon>
        <taxon>Actinomycetota</taxon>
        <taxon>Actinomycetes</taxon>
        <taxon>Micromonosporales</taxon>
        <taxon>Micromonosporaceae</taxon>
        <taxon>Allocatelliglobosispora</taxon>
    </lineage>
</organism>
<dbReference type="RefSeq" id="WP_184841495.1">
    <property type="nucleotide sequence ID" value="NZ_JACHMN010000003.1"/>
</dbReference>
<dbReference type="PANTHER" id="PTHR32305:SF17">
    <property type="entry name" value="TRNA NUCLEASE WAPA"/>
    <property type="match status" value="1"/>
</dbReference>
<protein>
    <submittedName>
        <fullName evidence="3">RHS repeat-associated protein</fullName>
    </submittedName>
</protein>
<name>A0A841BSR4_9ACTN</name>
<keyword evidence="4" id="KW-1185">Reference proteome</keyword>
<proteinExistence type="predicted"/>
<accession>A0A841BSR4</accession>
<evidence type="ECO:0000256" key="2">
    <source>
        <dbReference type="SAM" id="SignalP"/>
    </source>
</evidence>
<evidence type="ECO:0000313" key="4">
    <source>
        <dbReference type="Proteomes" id="UP000587527"/>
    </source>
</evidence>
<dbReference type="Gene3D" id="2.180.10.10">
    <property type="entry name" value="RHS repeat-associated core"/>
    <property type="match status" value="2"/>
</dbReference>
<feature type="chain" id="PRO_5032424626" evidence="2">
    <location>
        <begin position="25"/>
        <end position="2073"/>
    </location>
</feature>
<dbReference type="InterPro" id="IPR006530">
    <property type="entry name" value="YD"/>
</dbReference>
<dbReference type="NCBIfam" id="TIGR01643">
    <property type="entry name" value="YD_repeat_2x"/>
    <property type="match status" value="2"/>
</dbReference>
<feature type="compositionally biased region" description="Basic and acidic residues" evidence="1">
    <location>
        <begin position="1217"/>
        <end position="1226"/>
    </location>
</feature>
<keyword evidence="2" id="KW-0732">Signal</keyword>
<dbReference type="EMBL" id="JACHMN010000003">
    <property type="protein sequence ID" value="MBB5872117.1"/>
    <property type="molecule type" value="Genomic_DNA"/>
</dbReference>
<evidence type="ECO:0000313" key="3">
    <source>
        <dbReference type="EMBL" id="MBB5872117.1"/>
    </source>
</evidence>
<dbReference type="InterPro" id="IPR050708">
    <property type="entry name" value="T6SS_VgrG/RHS"/>
</dbReference>
<evidence type="ECO:0000256" key="1">
    <source>
        <dbReference type="SAM" id="MobiDB-lite"/>
    </source>
</evidence>
<sequence length="2073" mass="220928">MRHAIALVCVPMMVLSGWNSPVFAAKPKPFAPPAAQKIKPVPTRDVPLLGGVRGGALAQADRRAAPVWPAAGSAEIALPSGKAVQLGLESSSVRPPGLAVAVSPSVGGPARAKVKVFGRGEAKAAGIDGVLARVDSADGTGKGSTVGVSIDYSGFATAYGADWSSRLRLVSLPECALTTPGRPECASKPLVSKNDVSAKTVSAVVPVGGLVATMAAAAGGSGDYSATKLQASSTWSAGSNTGGFNWTYPMRTPPSVGGPAPSVSLSYSSQSVDGQMAANNNQPGWAGTGFELAPGGSIERSYKGCADDMTGGNNSVKTGDLCWATDNAILSLAGHSGELIYNSTENRWHLRGDDGSRVERRTSPSNGDNDNEYWVVTTTEGTQYWFGRNRLPGWQSGNPETKSTWTEPVFGNHAGEPCYAATFAASSCTQAWRWNLDYVIDMNGNTMSFWYETATNKYAKNQVTTSPVDYIRDGWLTKIEYGTRSSNDLATDPGQAASVDSIFAAAAPMEVEFTVLDRCLANCTNHDAVHWTDTPYDQECAGSPCPFMSPTFWSTKRLNQVITKIRDGAAYRIVETWTLSHTYPDPGDTTRRPLALSKLGHSGGAEAVPDVEFFYIQKNNRVVANPSEGRAPMNWFRLSQIKTETGATITVSYSPVDCVNSTKMPNVAALQDNTYRCYPVRWTPEGATQPILEFFHKYVVTAVREKDNTGGAPPFGSPEILTTYTYPTDGAAWHYTDDNGLTKEENRTYSVWRGYTSVTTNVGDQNQGDPLSSTVNTYFRGMHGDKLPTGTRTITIPAVDMNGDGDTADSVDAPAVNDEDDWAGQLRSSTIKNGPGGAEISTTVSKPWRSAATATRTLNGVTVDARHVAVEETRERVKLDHAPWWRTTSTRTEFDTYGMPIRVDDYGDDSLAIDNQCTASTYLRNTKPWLLSTVKENTKFALTCAQAVANPATLTEADVISNVRTSFDGQPWNTAPVKGMATQAATAVAWSAGTPTDQAVTTRSYDTHGRVIESIDALNHKTTTAYTPATGGPTTQTVTTDPMLFTTTKVIDPAFGLPTNITDTNGKSGDLLYDGMGRLTKVWLPGRDKLTETANLSFSYLVRNDGPVVVTSSRLNAVGGYSTTYALLDGLLRDRQTQAVSPSGGRILTDVFYDSADRKVRTFASYYDNRGGPGTTLVTPLDRHDVPEQNVTVYDGASRVTDVIFVPFDNGERWRTHSDYTGDRTDVTPPAGGTKTSTFTDARGNVTLLRQYDEPNLGDQVNTTYLYNRKNQLERITDHATNYWEYTYFLSGLSKTMRDPDAGTRSYQYDKLGQLTSETDALGQKLVYDYDDIGRKKGLYLTSKSTANKRATWTYDTALFSGTSTPAKGYLAESTRWTNAGTRAYKTTVVGYTANYQSAGTTITVPAAETGVAGSYTYLTSYRPDGSPGTSTYPATGGLPAEGVTLDYEPTTGMPFGLDTILGASEFSLVSSTAYNALAQVDQYTLYTGRYSLTGSKVWMSYQRQLETGRVTGISTSRETGTPSTLAGLAYTYDDAGNVKSIFDTAVGDNQCFKYDALRRLRDAWTPLTAVCGSPGSDTLGGPAPYRTRWELNTIGNRTQQVEYPTPAGGTLKTTNYTYPAAGADRPHSATGTTGSVVGTYKYDAAGNTTCRPVAAGNTCPTTGTTNSQIYTWDPEGHAATSTDSTGSTTYLYDADGNRILKTDPAGKTLYLPNQELRYTTSGGTQSCIRYYEFNGTTIASRNSTGLSWLSGDHHGTASIAIDSVTQAVVVRRQTPFGNDRGSTVSWPNSKGFVGGTIDKPGVTHLGAREYDVALGKFISVDPLFNKEDPQSMNNYGYADHSPTTLSDPSGTCIPDEDTGRCLSPRPRVNSGSSNSGGTGGGSATPSGSTLNTSGCKSDNCVSQKWNSGCSFSASLCLYDPTPTPSPCSVTVNGNGNSVSSDCPNVTINGNNNCVGTSCPAQPTSTSGDGTQGPPPDPTFWSDLGDVARGGTSFGVAGAAIGCVVGVEVGCLPGAGGGLLIGEAVGAVVVIGGIVYRDVWGDGVTNPVMPIVDDVQEWAIGKVEGLFDSIFGK</sequence>
<dbReference type="InterPro" id="IPR022385">
    <property type="entry name" value="Rhs_assc_core"/>
</dbReference>
<feature type="region of interest" description="Disordered" evidence="1">
    <location>
        <begin position="353"/>
        <end position="372"/>
    </location>
</feature>
<feature type="region of interest" description="Disordered" evidence="1">
    <location>
        <begin position="1217"/>
        <end position="1237"/>
    </location>
</feature>
<feature type="signal peptide" evidence="2">
    <location>
        <begin position="1"/>
        <end position="24"/>
    </location>
</feature>
<feature type="compositionally biased region" description="Basic and acidic residues" evidence="1">
    <location>
        <begin position="353"/>
        <end position="362"/>
    </location>
</feature>
<dbReference type="Pfam" id="PF05593">
    <property type="entry name" value="RHS_repeat"/>
    <property type="match status" value="2"/>
</dbReference>
<feature type="region of interest" description="Disordered" evidence="1">
    <location>
        <begin position="1835"/>
        <end position="1889"/>
    </location>
</feature>
<dbReference type="PANTHER" id="PTHR32305">
    <property type="match status" value="1"/>
</dbReference>
<dbReference type="InterPro" id="IPR031325">
    <property type="entry name" value="RHS_repeat"/>
</dbReference>
<dbReference type="Proteomes" id="UP000587527">
    <property type="component" value="Unassembled WGS sequence"/>
</dbReference>
<gene>
    <name evidence="3" type="ORF">F4553_005551</name>
</gene>